<evidence type="ECO:0000256" key="6">
    <source>
        <dbReference type="ARBA" id="ARBA00023209"/>
    </source>
</evidence>
<sequence length="341" mass="37023">MRIAIDCMGGDVGLSVTVPASIRFANDYEDVDVILVGIEPLIKSAINLIDEVPSSRVHIVNADEIVTMDDPIDIALRRKKKSSMYVAVQNVKEGNADACISAGNTGAWMAISRYILKTLDGIDRPAIAAYLPTNKGGSTTMLDLGANVDCSAKNLLQFAIMGTALLQAVEYVKNPSVGLLNIGSEIIKGNEVVKEAGNILLSSPLNFYGNVEGNEIFSGKVNVVVCDGFVGNIVLKSAEGIAKMFSGAVREEFRRDYFSFFSGLVSSPVLKRLKNRLDNRRYNGASLLGLRGIVFKSHGSADIESFYFALQRAREAVMNNLLEKTIDKLSQINQLLRSFNS</sequence>
<dbReference type="EC" id="2.3.1.274" evidence="8 10"/>
<dbReference type="KEGG" id="kon:CONE_0711"/>
<dbReference type="InterPro" id="IPR003664">
    <property type="entry name" value="FA_synthesis"/>
</dbReference>
<proteinExistence type="inferred from homology"/>
<dbReference type="HAMAP" id="MF_00019">
    <property type="entry name" value="PlsX"/>
    <property type="match status" value="1"/>
</dbReference>
<dbReference type="HOGENOM" id="CLU_039379_1_0_4"/>
<comment type="function">
    <text evidence="10">Catalyzes the reversible formation of acyl-phosphate (acyl-PO(4)) from acyl-[acyl-carrier-protein] (acyl-ACP). This enzyme utilizes acyl-ACP as fatty acyl donor, but not acyl-CoA.</text>
</comment>
<dbReference type="eggNOG" id="COG0416">
    <property type="taxonomic scope" value="Bacteria"/>
</dbReference>
<dbReference type="UniPathway" id="UPA00085"/>
<dbReference type="PANTHER" id="PTHR30100">
    <property type="entry name" value="FATTY ACID/PHOSPHOLIPID SYNTHESIS PROTEIN PLSX"/>
    <property type="match status" value="1"/>
</dbReference>
<evidence type="ECO:0000256" key="4">
    <source>
        <dbReference type="ARBA" id="ARBA00022679"/>
    </source>
</evidence>
<evidence type="ECO:0000313" key="11">
    <source>
        <dbReference type="EMBL" id="AGF48452.1"/>
    </source>
</evidence>
<keyword evidence="3 10" id="KW-0444">Lipid biosynthesis</keyword>
<dbReference type="SUPFAM" id="SSF53659">
    <property type="entry name" value="Isocitrate/Isopropylmalate dehydrogenase-like"/>
    <property type="match status" value="1"/>
</dbReference>
<keyword evidence="7 10" id="KW-1208">Phospholipid metabolism</keyword>
<keyword evidence="4 10" id="KW-0808">Transferase</keyword>
<evidence type="ECO:0000256" key="2">
    <source>
        <dbReference type="ARBA" id="ARBA00022490"/>
    </source>
</evidence>
<dbReference type="NCBIfam" id="TIGR00182">
    <property type="entry name" value="plsX"/>
    <property type="match status" value="1"/>
</dbReference>
<keyword evidence="5 10" id="KW-0443">Lipid metabolism</keyword>
<reference evidence="11 12" key="1">
    <citation type="journal article" date="2013" name="Genome Biol. Evol.">
        <title>Genome evolution and phylogenomic analysis of candidatus kinetoplastibacterium, the betaproteobacterial endosymbionts of strigomonas and angomonas.</title>
        <authorList>
            <person name="Alves J.M."/>
            <person name="Serrano M.G."/>
            <person name="Maia da Silva F."/>
            <person name="Voegtly L.J."/>
            <person name="Matveyev A.V."/>
            <person name="Teixeira M.M."/>
            <person name="Camargo E.P."/>
            <person name="Buck G.A."/>
        </authorList>
    </citation>
    <scope>NUCLEOTIDE SEQUENCE [LARGE SCALE GENOMIC DNA]</scope>
    <source>
        <strain evidence="11 12">TCC290E</strain>
    </source>
</reference>
<keyword evidence="11" id="KW-0012">Acyltransferase</keyword>
<comment type="subcellular location">
    <subcellularLocation>
        <location evidence="10">Cytoplasm</location>
    </subcellularLocation>
    <text evidence="10">Associated with the membrane possibly through PlsY.</text>
</comment>
<evidence type="ECO:0000256" key="8">
    <source>
        <dbReference type="ARBA" id="ARBA00024069"/>
    </source>
</evidence>
<gene>
    <name evidence="10" type="primary">plsX</name>
    <name evidence="11" type="ORF">CONE_0711</name>
</gene>
<dbReference type="GO" id="GO:0043811">
    <property type="term" value="F:phosphate:acyl-[acyl carrier protein] acyltransferase activity"/>
    <property type="evidence" value="ECO:0007669"/>
    <property type="project" value="UniProtKB-UniRule"/>
</dbReference>
<protein>
    <recommendedName>
        <fullName evidence="8 10">Phosphate acyltransferase</fullName>
        <ecNumber evidence="8 10">2.3.1.274</ecNumber>
    </recommendedName>
    <alternativeName>
        <fullName evidence="10">Acyl-ACP phosphotransacylase</fullName>
    </alternativeName>
    <alternativeName>
        <fullName evidence="10">Acyl-[acyl-carrier-protein]--phosphate acyltransferase</fullName>
    </alternativeName>
    <alternativeName>
        <fullName evidence="10">Phosphate-acyl-ACP acyltransferase</fullName>
    </alternativeName>
</protein>
<keyword evidence="2 10" id="KW-0963">Cytoplasm</keyword>
<dbReference type="Proteomes" id="UP000011541">
    <property type="component" value="Chromosome"/>
</dbReference>
<evidence type="ECO:0000256" key="5">
    <source>
        <dbReference type="ARBA" id="ARBA00023098"/>
    </source>
</evidence>
<evidence type="ECO:0000256" key="10">
    <source>
        <dbReference type="HAMAP-Rule" id="MF_00019"/>
    </source>
</evidence>
<dbReference type="RefSeq" id="WP_015397138.1">
    <property type="nucleotide sequence ID" value="NC_020299.1"/>
</dbReference>
<keyword evidence="12" id="KW-1185">Reference proteome</keyword>
<dbReference type="GO" id="GO:0008654">
    <property type="term" value="P:phospholipid biosynthetic process"/>
    <property type="evidence" value="ECO:0007669"/>
    <property type="project" value="UniProtKB-KW"/>
</dbReference>
<dbReference type="Gene3D" id="3.40.718.10">
    <property type="entry name" value="Isopropylmalate Dehydrogenase"/>
    <property type="match status" value="1"/>
</dbReference>
<evidence type="ECO:0000256" key="7">
    <source>
        <dbReference type="ARBA" id="ARBA00023264"/>
    </source>
</evidence>
<dbReference type="GO" id="GO:0006633">
    <property type="term" value="P:fatty acid biosynthetic process"/>
    <property type="evidence" value="ECO:0007669"/>
    <property type="project" value="UniProtKB-UniRule"/>
</dbReference>
<name>M1LSC3_9PROT</name>
<dbReference type="PATRIC" id="fig|1208920.3.peg.442"/>
<comment type="subunit">
    <text evidence="9 10">Homodimer. Probably interacts with PlsY.</text>
</comment>
<comment type="pathway">
    <text evidence="10">Lipid metabolism; phospholipid metabolism.</text>
</comment>
<evidence type="ECO:0000256" key="9">
    <source>
        <dbReference type="ARBA" id="ARBA00046608"/>
    </source>
</evidence>
<dbReference type="Pfam" id="PF02504">
    <property type="entry name" value="FA_synthesis"/>
    <property type="match status" value="1"/>
</dbReference>
<dbReference type="STRING" id="1208920.CONE_0711"/>
<dbReference type="GO" id="GO:0005737">
    <property type="term" value="C:cytoplasm"/>
    <property type="evidence" value="ECO:0007669"/>
    <property type="project" value="UniProtKB-SubCell"/>
</dbReference>
<evidence type="ECO:0000256" key="1">
    <source>
        <dbReference type="ARBA" id="ARBA00001232"/>
    </source>
</evidence>
<dbReference type="InterPro" id="IPR012281">
    <property type="entry name" value="Phospholipid_synth_PlsX-like"/>
</dbReference>
<dbReference type="AlphaFoldDB" id="M1LSC3"/>
<organism evidence="11 12">
    <name type="scientific">Candidatus Kinetoplastidibacterium stringomonadis TCC290E</name>
    <dbReference type="NCBI Taxonomy" id="1208920"/>
    <lineage>
        <taxon>Bacteria</taxon>
        <taxon>Pseudomonadati</taxon>
        <taxon>Pseudomonadota</taxon>
        <taxon>Betaproteobacteria</taxon>
        <taxon>Candidatus Kinetoplastidibacterium</taxon>
    </lineage>
</organism>
<accession>M1LSC3</accession>
<comment type="similarity">
    <text evidence="10">Belongs to the PlsX family.</text>
</comment>
<dbReference type="OrthoDB" id="9806408at2"/>
<evidence type="ECO:0000256" key="3">
    <source>
        <dbReference type="ARBA" id="ARBA00022516"/>
    </source>
</evidence>
<dbReference type="PIRSF" id="PIRSF002465">
    <property type="entry name" value="Phsphlp_syn_PlsX"/>
    <property type="match status" value="1"/>
</dbReference>
<keyword evidence="6 10" id="KW-0594">Phospholipid biosynthesis</keyword>
<evidence type="ECO:0000313" key="12">
    <source>
        <dbReference type="Proteomes" id="UP000011541"/>
    </source>
</evidence>
<dbReference type="PANTHER" id="PTHR30100:SF1">
    <property type="entry name" value="PHOSPHATE ACYLTRANSFERASE"/>
    <property type="match status" value="1"/>
</dbReference>
<comment type="catalytic activity">
    <reaction evidence="1 10">
        <text>a fatty acyl-[ACP] + phosphate = an acyl phosphate + holo-[ACP]</text>
        <dbReference type="Rhea" id="RHEA:42292"/>
        <dbReference type="Rhea" id="RHEA-COMP:9685"/>
        <dbReference type="Rhea" id="RHEA-COMP:14125"/>
        <dbReference type="ChEBI" id="CHEBI:43474"/>
        <dbReference type="ChEBI" id="CHEBI:59918"/>
        <dbReference type="ChEBI" id="CHEBI:64479"/>
        <dbReference type="ChEBI" id="CHEBI:138651"/>
        <dbReference type="EC" id="2.3.1.274"/>
    </reaction>
</comment>
<dbReference type="EMBL" id="CP003805">
    <property type="protein sequence ID" value="AGF48452.1"/>
    <property type="molecule type" value="Genomic_DNA"/>
</dbReference>